<dbReference type="Gene3D" id="3.40.50.2300">
    <property type="match status" value="1"/>
</dbReference>
<dbReference type="PROSITE" id="PS50110">
    <property type="entry name" value="RESPONSE_REGULATORY"/>
    <property type="match status" value="1"/>
</dbReference>
<dbReference type="PANTHER" id="PTHR32071">
    <property type="entry name" value="TRANSCRIPTIONAL REGULATORY PROTEIN"/>
    <property type="match status" value="1"/>
</dbReference>
<dbReference type="SUPFAM" id="SSF52172">
    <property type="entry name" value="CheY-like"/>
    <property type="match status" value="1"/>
</dbReference>
<evidence type="ECO:0000256" key="2">
    <source>
        <dbReference type="ARBA" id="ARBA00022840"/>
    </source>
</evidence>
<dbReference type="Gene3D" id="1.10.8.60">
    <property type="match status" value="1"/>
</dbReference>
<name>A0A7C2Z334_9AQUI</name>
<dbReference type="GO" id="GO:0005524">
    <property type="term" value="F:ATP binding"/>
    <property type="evidence" value="ECO:0007669"/>
    <property type="project" value="UniProtKB-KW"/>
</dbReference>
<dbReference type="Gene3D" id="1.10.10.60">
    <property type="entry name" value="Homeodomain-like"/>
    <property type="match status" value="1"/>
</dbReference>
<dbReference type="SUPFAM" id="SSF52540">
    <property type="entry name" value="P-loop containing nucleoside triphosphate hydrolases"/>
    <property type="match status" value="1"/>
</dbReference>
<dbReference type="SUPFAM" id="SSF46689">
    <property type="entry name" value="Homeodomain-like"/>
    <property type="match status" value="1"/>
</dbReference>
<dbReference type="Pfam" id="PF00158">
    <property type="entry name" value="Sigma54_activat"/>
    <property type="match status" value="1"/>
</dbReference>
<dbReference type="InterPro" id="IPR001789">
    <property type="entry name" value="Sig_transdc_resp-reg_receiver"/>
</dbReference>
<dbReference type="GO" id="GO:0000160">
    <property type="term" value="P:phosphorelay signal transduction system"/>
    <property type="evidence" value="ECO:0007669"/>
    <property type="project" value="InterPro"/>
</dbReference>
<dbReference type="AlphaFoldDB" id="A0A7C2Z334"/>
<dbReference type="FunFam" id="3.40.50.300:FF:000006">
    <property type="entry name" value="DNA-binding transcriptional regulator NtrC"/>
    <property type="match status" value="1"/>
</dbReference>
<dbReference type="InterPro" id="IPR027417">
    <property type="entry name" value="P-loop_NTPase"/>
</dbReference>
<dbReference type="PANTHER" id="PTHR32071:SF119">
    <property type="entry name" value="SIGMA L-DEPENDENT TRANSCRIPTIONAL REGULATOR YPLP-RELATED"/>
    <property type="match status" value="1"/>
</dbReference>
<comment type="caution">
    <text evidence="6">The sequence shown here is derived from an EMBL/GenBank/DDBJ whole genome shotgun (WGS) entry which is preliminary data.</text>
</comment>
<evidence type="ECO:0000256" key="3">
    <source>
        <dbReference type="PROSITE-ProRule" id="PRU00169"/>
    </source>
</evidence>
<dbReference type="InterPro" id="IPR002078">
    <property type="entry name" value="Sigma_54_int"/>
</dbReference>
<evidence type="ECO:0000256" key="1">
    <source>
        <dbReference type="ARBA" id="ARBA00022741"/>
    </source>
</evidence>
<protein>
    <submittedName>
        <fullName evidence="6">Sigma-54-dependent Fis family transcriptional regulator</fullName>
    </submittedName>
</protein>
<dbReference type="SMART" id="SM00382">
    <property type="entry name" value="AAA"/>
    <property type="match status" value="1"/>
</dbReference>
<dbReference type="PROSITE" id="PS50045">
    <property type="entry name" value="SIGMA54_INTERACT_4"/>
    <property type="match status" value="1"/>
</dbReference>
<dbReference type="InterPro" id="IPR025662">
    <property type="entry name" value="Sigma_54_int_dom_ATP-bd_1"/>
</dbReference>
<accession>A0A7C2Z334</accession>
<sequence length="449" mass="50578">MKYIILYTKDKGLKVEGLKTVEEFPEDLRNSIVILDVDTVGLSSLPDLKEDGNLVIAITGRTLPGYTMKLMSLGFYDVLLKPVNPKELREVIEKAKGELYHREEVIPIVYSEEDLSGDLCKELCSIIGNSEGRMKEVLKTIGKVAPLDVPVLITGETGVGKELFAKTLWKLSRRWNGPFLAINCSAVPPELFEAELFGYERGAFTGASTSKAGLIEMAKGGVLFLDEVGDLPLVLQPKLLRVLQEKKVRRLGSTKEVPCDFRLICATNKDIKSLVKEGLFREDLYYRISVVHIHIPPLRERKEDIPILLNCIVGNLSTEMGKRIRGYTRDFLEKVLSYSWPGNVREMENMLRRAIALSDGDVLRGKDLELVAEEYKPRDIDRVVRMEVKRLIEAGERDIYRKLLDSVAYAIVEEAFSVLGKNQSKTAKVLGINRITLRKLLKDKATPLT</sequence>
<evidence type="ECO:0000259" key="4">
    <source>
        <dbReference type="PROSITE" id="PS50045"/>
    </source>
</evidence>
<dbReference type="Pfam" id="PF25601">
    <property type="entry name" value="AAA_lid_14"/>
    <property type="match status" value="1"/>
</dbReference>
<organism evidence="6">
    <name type="scientific">Hydrogenobacter sp</name>
    <dbReference type="NCBI Taxonomy" id="2152829"/>
    <lineage>
        <taxon>Bacteria</taxon>
        <taxon>Pseudomonadati</taxon>
        <taxon>Aquificota</taxon>
        <taxon>Aquificia</taxon>
        <taxon>Aquificales</taxon>
        <taxon>Aquificaceae</taxon>
        <taxon>Hydrogenobacter</taxon>
    </lineage>
</organism>
<gene>
    <name evidence="6" type="ORF">ENO47_06555</name>
</gene>
<keyword evidence="3" id="KW-0597">Phosphoprotein</keyword>
<evidence type="ECO:0000313" key="6">
    <source>
        <dbReference type="EMBL" id="HEW46309.1"/>
    </source>
</evidence>
<dbReference type="InterPro" id="IPR003593">
    <property type="entry name" value="AAA+_ATPase"/>
</dbReference>
<dbReference type="InterPro" id="IPR009057">
    <property type="entry name" value="Homeodomain-like_sf"/>
</dbReference>
<feature type="modified residue" description="4-aspartylphosphate" evidence="3">
    <location>
        <position position="36"/>
    </location>
</feature>
<feature type="domain" description="Response regulatory" evidence="5">
    <location>
        <begin position="1"/>
        <end position="96"/>
    </location>
</feature>
<keyword evidence="1" id="KW-0547">Nucleotide-binding</keyword>
<dbReference type="CDD" id="cd00009">
    <property type="entry name" value="AAA"/>
    <property type="match status" value="1"/>
</dbReference>
<feature type="domain" description="Sigma-54 factor interaction" evidence="4">
    <location>
        <begin position="127"/>
        <end position="356"/>
    </location>
</feature>
<dbReference type="InterPro" id="IPR011006">
    <property type="entry name" value="CheY-like_superfamily"/>
</dbReference>
<reference evidence="6" key="1">
    <citation type="journal article" date="2020" name="mSystems">
        <title>Genome- and Community-Level Interaction Insights into Carbon Utilization and Element Cycling Functions of Hydrothermarchaeota in Hydrothermal Sediment.</title>
        <authorList>
            <person name="Zhou Z."/>
            <person name="Liu Y."/>
            <person name="Xu W."/>
            <person name="Pan J."/>
            <person name="Luo Z.H."/>
            <person name="Li M."/>
        </authorList>
    </citation>
    <scope>NUCLEOTIDE SEQUENCE [LARGE SCALE GENOMIC DNA]</scope>
    <source>
        <strain evidence="6">SpSt-132</strain>
    </source>
</reference>
<evidence type="ECO:0000259" key="5">
    <source>
        <dbReference type="PROSITE" id="PS50110"/>
    </source>
</evidence>
<proteinExistence type="predicted"/>
<dbReference type="PROSITE" id="PS00675">
    <property type="entry name" value="SIGMA54_INTERACT_1"/>
    <property type="match status" value="1"/>
</dbReference>
<dbReference type="GO" id="GO:0006355">
    <property type="term" value="P:regulation of DNA-templated transcription"/>
    <property type="evidence" value="ECO:0007669"/>
    <property type="project" value="InterPro"/>
</dbReference>
<dbReference type="Gene3D" id="3.40.50.300">
    <property type="entry name" value="P-loop containing nucleotide triphosphate hydrolases"/>
    <property type="match status" value="1"/>
</dbReference>
<dbReference type="EMBL" id="DSFP01000056">
    <property type="protein sequence ID" value="HEW46309.1"/>
    <property type="molecule type" value="Genomic_DNA"/>
</dbReference>
<dbReference type="InterPro" id="IPR058031">
    <property type="entry name" value="AAA_lid_NorR"/>
</dbReference>
<keyword evidence="2" id="KW-0067">ATP-binding</keyword>